<dbReference type="RefSeq" id="WP_062705558.1">
    <property type="nucleotide sequence ID" value="NZ_LLZG01000276.1"/>
</dbReference>
<accession>A0A101JQL5</accession>
<protein>
    <submittedName>
        <fullName evidence="1">Uncharacterized protein</fullName>
    </submittedName>
</protein>
<dbReference type="Gene3D" id="3.30.70.100">
    <property type="match status" value="2"/>
</dbReference>
<name>A0A101JQL5_9ACTN</name>
<dbReference type="OrthoDB" id="1493813at2"/>
<gene>
    <name evidence="1" type="ORF">ADL12_25610</name>
</gene>
<reference evidence="2" key="1">
    <citation type="submission" date="2015-10" db="EMBL/GenBank/DDBJ databases">
        <authorList>
            <person name="Ju K.-S."/>
            <person name="Doroghazi J.R."/>
            <person name="Metcalf W.W."/>
        </authorList>
    </citation>
    <scope>NUCLEOTIDE SEQUENCE [LARGE SCALE GENOMIC DNA]</scope>
    <source>
        <strain evidence="2">NRRL 3151</strain>
    </source>
</reference>
<dbReference type="Proteomes" id="UP000053923">
    <property type="component" value="Unassembled WGS sequence"/>
</dbReference>
<dbReference type="SUPFAM" id="SSF54909">
    <property type="entry name" value="Dimeric alpha+beta barrel"/>
    <property type="match status" value="1"/>
</dbReference>
<dbReference type="InterPro" id="IPR011008">
    <property type="entry name" value="Dimeric_a/b-barrel"/>
</dbReference>
<dbReference type="AlphaFoldDB" id="A0A101JQL5"/>
<evidence type="ECO:0000313" key="1">
    <source>
        <dbReference type="EMBL" id="KUL31156.1"/>
    </source>
</evidence>
<sequence>MDRPDAEIVLVSRRFVGDRDRQKAAVESIMAHWSTLRLPAEFRSLSCFESIDGEHVMTVSQWADESSFDEFSKAHPPLPIPGVETQADVGRLRPQVFRRYRSNTSGGTEEAVCVVTPVFDVDGPERQRQAVDALLDGPLGESFPGLKAMHFHLSTDGVHVLNYAEWTSADAHRAFLESELSNQAFATLQGLGGVRGLGGKAYVLHNQLTGPAS</sequence>
<organism evidence="1 2">
    <name type="scientific">Streptomyces regalis</name>
    <dbReference type="NCBI Taxonomy" id="68262"/>
    <lineage>
        <taxon>Bacteria</taxon>
        <taxon>Bacillati</taxon>
        <taxon>Actinomycetota</taxon>
        <taxon>Actinomycetes</taxon>
        <taxon>Kitasatosporales</taxon>
        <taxon>Streptomycetaceae</taxon>
        <taxon>Streptomyces</taxon>
    </lineage>
</organism>
<dbReference type="EMBL" id="LLZG01000276">
    <property type="protein sequence ID" value="KUL31156.1"/>
    <property type="molecule type" value="Genomic_DNA"/>
</dbReference>
<proteinExistence type="predicted"/>
<comment type="caution">
    <text evidence="1">The sequence shown here is derived from an EMBL/GenBank/DDBJ whole genome shotgun (WGS) entry which is preliminary data.</text>
</comment>
<keyword evidence="2" id="KW-1185">Reference proteome</keyword>
<evidence type="ECO:0000313" key="2">
    <source>
        <dbReference type="Proteomes" id="UP000053923"/>
    </source>
</evidence>